<dbReference type="PANTHER" id="PTHR10026">
    <property type="entry name" value="CYCLIN"/>
    <property type="match status" value="1"/>
</dbReference>
<dbReference type="Pfam" id="PF00134">
    <property type="entry name" value="Cyclin_N"/>
    <property type="match status" value="1"/>
</dbReference>
<dbReference type="Gene3D" id="1.10.472.10">
    <property type="entry name" value="Cyclin-like"/>
    <property type="match status" value="2"/>
</dbReference>
<keyword evidence="1" id="KW-0195">Cyclin</keyword>
<organism evidence="3 4">
    <name type="scientific">Rhodotorula diobovata</name>
    <dbReference type="NCBI Taxonomy" id="5288"/>
    <lineage>
        <taxon>Eukaryota</taxon>
        <taxon>Fungi</taxon>
        <taxon>Dikarya</taxon>
        <taxon>Basidiomycota</taxon>
        <taxon>Pucciniomycotina</taxon>
        <taxon>Microbotryomycetes</taxon>
        <taxon>Sporidiobolales</taxon>
        <taxon>Sporidiobolaceae</taxon>
        <taxon>Rhodotorula</taxon>
    </lineage>
</organism>
<dbReference type="InterPro" id="IPR043198">
    <property type="entry name" value="Cyclin/Ssn8"/>
</dbReference>
<comment type="caution">
    <text evidence="3">The sequence shown here is derived from an EMBL/GenBank/DDBJ whole genome shotgun (WGS) entry which is preliminary data.</text>
</comment>
<dbReference type="InterPro" id="IPR006671">
    <property type="entry name" value="Cyclin_N"/>
</dbReference>
<proteinExistence type="inferred from homology"/>
<gene>
    <name evidence="3" type="ORF">DMC30DRAFT_362774</name>
</gene>
<evidence type="ECO:0000313" key="3">
    <source>
        <dbReference type="EMBL" id="TNY21752.1"/>
    </source>
</evidence>
<comment type="similarity">
    <text evidence="1">Belongs to the cyclin family.</text>
</comment>
<dbReference type="SMART" id="SM00385">
    <property type="entry name" value="CYCLIN"/>
    <property type="match status" value="1"/>
</dbReference>
<dbReference type="EMBL" id="SOZI01000037">
    <property type="protein sequence ID" value="TNY21752.1"/>
    <property type="molecule type" value="Genomic_DNA"/>
</dbReference>
<dbReference type="GO" id="GO:0016538">
    <property type="term" value="F:cyclin-dependent protein serine/threonine kinase regulator activity"/>
    <property type="evidence" value="ECO:0007669"/>
    <property type="project" value="InterPro"/>
</dbReference>
<dbReference type="InterPro" id="IPR013763">
    <property type="entry name" value="Cyclin-like_dom"/>
</dbReference>
<protein>
    <submittedName>
        <fullName evidence="3">Cyclin-like protein</fullName>
    </submittedName>
</protein>
<dbReference type="Proteomes" id="UP000311382">
    <property type="component" value="Unassembled WGS sequence"/>
</dbReference>
<dbReference type="GO" id="GO:0006357">
    <property type="term" value="P:regulation of transcription by RNA polymerase II"/>
    <property type="evidence" value="ECO:0007669"/>
    <property type="project" value="InterPro"/>
</dbReference>
<accession>A0A5C5FZZ6</accession>
<dbReference type="SUPFAM" id="SSF47954">
    <property type="entry name" value="Cyclin-like"/>
    <property type="match status" value="2"/>
</dbReference>
<dbReference type="InterPro" id="IPR036915">
    <property type="entry name" value="Cyclin-like_sf"/>
</dbReference>
<keyword evidence="4" id="KW-1185">Reference proteome</keyword>
<name>A0A5C5FZZ6_9BASI</name>
<dbReference type="OrthoDB" id="25002at2759"/>
<feature type="domain" description="Cyclin-like" evidence="2">
    <location>
        <begin position="49"/>
        <end position="152"/>
    </location>
</feature>
<evidence type="ECO:0000256" key="1">
    <source>
        <dbReference type="RuleBase" id="RU000383"/>
    </source>
</evidence>
<dbReference type="AlphaFoldDB" id="A0A5C5FZZ6"/>
<evidence type="ECO:0000259" key="2">
    <source>
        <dbReference type="SMART" id="SM00385"/>
    </source>
</evidence>
<sequence length="313" mass="34407">MASLVDMATSLTEGQWYYSRDEVSLPPSVRAGMPLHEERGRRANAVKRMWLIRDRSMTFNQPVVTAAATFVHRFYMRETLQDWDHKTTAAAAMFLACKSEEEPRSLKSLVTWLLDPDNTGKPIDPQAATDVRQRILTYEEAMLRVLCFDLTVRHPHWIAVSAARAAWTGAAAEGAKVGDKVAQAAWLFLNDSLSAPLCLLYTPPVLAAAALVLACAQLDVPLPGPPPPLAEQRALHDLAVQEAEEGEETPAFEPQVYWLDMIGVRAEDLRGALLSLALSGPRRAARTDLTRCASLQSPSRTSSTCTSSRTTPL</sequence>
<dbReference type="STRING" id="5288.A0A5C5FZZ6"/>
<evidence type="ECO:0000313" key="4">
    <source>
        <dbReference type="Proteomes" id="UP000311382"/>
    </source>
</evidence>
<reference evidence="3 4" key="1">
    <citation type="submission" date="2019-03" db="EMBL/GenBank/DDBJ databases">
        <title>Rhodosporidium diobovatum UCD-FST 08-225 genome sequencing, assembly, and annotation.</title>
        <authorList>
            <person name="Fakankun I.U."/>
            <person name="Fristensky B."/>
            <person name="Levin D.B."/>
        </authorList>
    </citation>
    <scope>NUCLEOTIDE SEQUENCE [LARGE SCALE GENOMIC DNA]</scope>
    <source>
        <strain evidence="3 4">UCD-FST 08-225</strain>
    </source>
</reference>
<feature type="non-terminal residue" evidence="3">
    <location>
        <position position="313"/>
    </location>
</feature>